<dbReference type="InterPro" id="IPR000073">
    <property type="entry name" value="AB_hydrolase_1"/>
</dbReference>
<dbReference type="InterPro" id="IPR029058">
    <property type="entry name" value="AB_hydrolase_fold"/>
</dbReference>
<dbReference type="PANTHER" id="PTHR43798:SF33">
    <property type="entry name" value="HYDROLASE, PUTATIVE (AFU_ORTHOLOGUE AFUA_2G14860)-RELATED"/>
    <property type="match status" value="1"/>
</dbReference>
<dbReference type="RefSeq" id="WP_200463176.1">
    <property type="nucleotide sequence ID" value="NZ_JAENRR010000002.1"/>
</dbReference>
<dbReference type="InterPro" id="IPR050266">
    <property type="entry name" value="AB_hydrolase_sf"/>
</dbReference>
<gene>
    <name evidence="2" type="ORF">JIV24_01240</name>
</gene>
<evidence type="ECO:0000313" key="2">
    <source>
        <dbReference type="EMBL" id="MBK3515944.1"/>
    </source>
</evidence>
<dbReference type="InterPro" id="IPR000639">
    <property type="entry name" value="Epox_hydrolase-like"/>
</dbReference>
<sequence>MLNKKYRHSIVIDNHEMVYYRCGQGDPILMVHGITTYSFIWRNLFPYLEDKYELIIVDLLGCGDSDKSIDIEFSLKNHARILAELLRALHIPKVHLVGHDVGGGICQIMAVRYAELVFSLTVMNTVAYDFWPVQPIITMRTPIIRQLAMATLDLGAFRFIVKRGLYYQARLDKELMDCFWYPMKTSAGRKAFLYFAHCLNNQDLLEISDELACLEMPVMIIRGDKDVYLSQQIAERLHKNIKTSMLKIIPTAGHFLQEDEPALIANYLHTFIKR</sequence>
<reference evidence="2 3" key="1">
    <citation type="submission" date="2021-01" db="EMBL/GenBank/DDBJ databases">
        <title>Carboxyliciviraga sp.nov., isolated from coastal sediments.</title>
        <authorList>
            <person name="Lu D."/>
            <person name="Zhang T."/>
        </authorList>
    </citation>
    <scope>NUCLEOTIDE SEQUENCE [LARGE SCALE GENOMIC DNA]</scope>
    <source>
        <strain evidence="2 3">N1Y132</strain>
    </source>
</reference>
<dbReference type="SUPFAM" id="SSF53474">
    <property type="entry name" value="alpha/beta-Hydrolases"/>
    <property type="match status" value="1"/>
</dbReference>
<protein>
    <submittedName>
        <fullName evidence="2">Alpha/beta hydrolase</fullName>
    </submittedName>
</protein>
<evidence type="ECO:0000259" key="1">
    <source>
        <dbReference type="Pfam" id="PF00561"/>
    </source>
</evidence>
<keyword evidence="2" id="KW-0378">Hydrolase</keyword>
<evidence type="ECO:0000313" key="3">
    <source>
        <dbReference type="Proteomes" id="UP000605676"/>
    </source>
</evidence>
<organism evidence="2 3">
    <name type="scientific">Carboxylicivirga marina</name>
    <dbReference type="NCBI Taxonomy" id="2800988"/>
    <lineage>
        <taxon>Bacteria</taxon>
        <taxon>Pseudomonadati</taxon>
        <taxon>Bacteroidota</taxon>
        <taxon>Bacteroidia</taxon>
        <taxon>Marinilabiliales</taxon>
        <taxon>Marinilabiliaceae</taxon>
        <taxon>Carboxylicivirga</taxon>
    </lineage>
</organism>
<dbReference type="EMBL" id="JAENRR010000002">
    <property type="protein sequence ID" value="MBK3515944.1"/>
    <property type="molecule type" value="Genomic_DNA"/>
</dbReference>
<dbReference type="PRINTS" id="PR00111">
    <property type="entry name" value="ABHYDROLASE"/>
</dbReference>
<comment type="caution">
    <text evidence="2">The sequence shown here is derived from an EMBL/GenBank/DDBJ whole genome shotgun (WGS) entry which is preliminary data.</text>
</comment>
<dbReference type="PANTHER" id="PTHR43798">
    <property type="entry name" value="MONOACYLGLYCEROL LIPASE"/>
    <property type="match status" value="1"/>
</dbReference>
<feature type="domain" description="AB hydrolase-1" evidence="1">
    <location>
        <begin position="27"/>
        <end position="125"/>
    </location>
</feature>
<dbReference type="GO" id="GO:0016787">
    <property type="term" value="F:hydrolase activity"/>
    <property type="evidence" value="ECO:0007669"/>
    <property type="project" value="UniProtKB-KW"/>
</dbReference>
<name>A0ABS1HFH7_9BACT</name>
<accession>A0ABS1HFH7</accession>
<dbReference type="Pfam" id="PF00561">
    <property type="entry name" value="Abhydrolase_1"/>
    <property type="match status" value="1"/>
</dbReference>
<proteinExistence type="predicted"/>
<keyword evidence="3" id="KW-1185">Reference proteome</keyword>
<dbReference type="PRINTS" id="PR00412">
    <property type="entry name" value="EPOXHYDRLASE"/>
</dbReference>
<dbReference type="Proteomes" id="UP000605676">
    <property type="component" value="Unassembled WGS sequence"/>
</dbReference>
<dbReference type="Gene3D" id="3.40.50.1820">
    <property type="entry name" value="alpha/beta hydrolase"/>
    <property type="match status" value="1"/>
</dbReference>